<proteinExistence type="predicted"/>
<dbReference type="PANTHER" id="PTHR15921:SF3">
    <property type="entry name" value="PRE-MRNA CLEAVAGE COMPLEX 2 PROTEIN PCF11"/>
    <property type="match status" value="1"/>
</dbReference>
<reference evidence="1 2" key="1">
    <citation type="submission" date="2024-05" db="EMBL/GenBank/DDBJ databases">
        <title>Genome sequencing and assembly of Indian major carp, Cirrhinus mrigala (Hamilton, 1822).</title>
        <authorList>
            <person name="Mohindra V."/>
            <person name="Chowdhury L.M."/>
            <person name="Lal K."/>
            <person name="Jena J.K."/>
        </authorList>
    </citation>
    <scope>NUCLEOTIDE SEQUENCE [LARGE SCALE GENOMIC DNA]</scope>
    <source>
        <strain evidence="1">CM1030</strain>
        <tissue evidence="1">Blood</tissue>
    </source>
</reference>
<dbReference type="Proteomes" id="UP001529510">
    <property type="component" value="Unassembled WGS sequence"/>
</dbReference>
<dbReference type="InterPro" id="IPR045154">
    <property type="entry name" value="PCF11-like"/>
</dbReference>
<gene>
    <name evidence="1" type="ORF">M9458_042127</name>
</gene>
<dbReference type="PANTHER" id="PTHR15921">
    <property type="entry name" value="PRE-MRNA CLEAVAGE COMPLEX II"/>
    <property type="match status" value="1"/>
</dbReference>
<evidence type="ECO:0008006" key="3">
    <source>
        <dbReference type="Google" id="ProtNLM"/>
    </source>
</evidence>
<accession>A0ABD0NNA9</accession>
<comment type="caution">
    <text evidence="1">The sequence shown here is derived from an EMBL/GenBank/DDBJ whole genome shotgun (WGS) entry which is preliminary data.</text>
</comment>
<sequence length="57" mass="6936">IITKLYTGIQCYSCGMRFTASQTDVYADHLDWHYRQNRSEKDISKKVTHRRWYYSLT</sequence>
<feature type="non-terminal residue" evidence="1">
    <location>
        <position position="1"/>
    </location>
</feature>
<feature type="non-terminal residue" evidence="1">
    <location>
        <position position="57"/>
    </location>
</feature>
<keyword evidence="2" id="KW-1185">Reference proteome</keyword>
<evidence type="ECO:0000313" key="1">
    <source>
        <dbReference type="EMBL" id="KAL0162731.1"/>
    </source>
</evidence>
<dbReference type="EMBL" id="JAMKFB020000021">
    <property type="protein sequence ID" value="KAL0162731.1"/>
    <property type="molecule type" value="Genomic_DNA"/>
</dbReference>
<organism evidence="1 2">
    <name type="scientific">Cirrhinus mrigala</name>
    <name type="common">Mrigala</name>
    <dbReference type="NCBI Taxonomy" id="683832"/>
    <lineage>
        <taxon>Eukaryota</taxon>
        <taxon>Metazoa</taxon>
        <taxon>Chordata</taxon>
        <taxon>Craniata</taxon>
        <taxon>Vertebrata</taxon>
        <taxon>Euteleostomi</taxon>
        <taxon>Actinopterygii</taxon>
        <taxon>Neopterygii</taxon>
        <taxon>Teleostei</taxon>
        <taxon>Ostariophysi</taxon>
        <taxon>Cypriniformes</taxon>
        <taxon>Cyprinidae</taxon>
        <taxon>Labeoninae</taxon>
        <taxon>Labeonini</taxon>
        <taxon>Cirrhinus</taxon>
    </lineage>
</organism>
<name>A0ABD0NNA9_CIRMR</name>
<dbReference type="AlphaFoldDB" id="A0ABD0NNA9"/>
<protein>
    <recommendedName>
        <fullName evidence="3">C2H2-type domain-containing protein</fullName>
    </recommendedName>
</protein>
<evidence type="ECO:0000313" key="2">
    <source>
        <dbReference type="Proteomes" id="UP001529510"/>
    </source>
</evidence>